<feature type="compositionally biased region" description="Low complexity" evidence="1">
    <location>
        <begin position="153"/>
        <end position="164"/>
    </location>
</feature>
<dbReference type="Proteomes" id="UP001165063">
    <property type="component" value="Unassembled WGS sequence"/>
</dbReference>
<sequence>MKLKPSSFHTNTNSKESLDMLLQDKLISFREEFEEKSNHLVNIYERSQALELAKLVNNEELKIPDDTPSPGSDDYGKAQKLAVELTLLQVGRRKLISSIIAFTGGVTSFANGGAAGFAELLNDDDENVSKLIDDDDEPNKSKSDDADADADDSNTANSSTTAANTKEDKDKDNNSPKEKHKLNYTSTRN</sequence>
<protein>
    <submittedName>
        <fullName evidence="2">Unnamed protein product</fullName>
    </submittedName>
</protein>
<proteinExistence type="predicted"/>
<keyword evidence="3" id="KW-1185">Reference proteome</keyword>
<comment type="caution">
    <text evidence="2">The sequence shown here is derived from an EMBL/GenBank/DDBJ whole genome shotgun (WGS) entry which is preliminary data.</text>
</comment>
<evidence type="ECO:0000256" key="1">
    <source>
        <dbReference type="SAM" id="MobiDB-lite"/>
    </source>
</evidence>
<evidence type="ECO:0000313" key="2">
    <source>
        <dbReference type="EMBL" id="GME71536.1"/>
    </source>
</evidence>
<organism evidence="2 3">
    <name type="scientific">Ambrosiozyma monospora</name>
    <name type="common">Yeast</name>
    <name type="synonym">Endomycopsis monosporus</name>
    <dbReference type="NCBI Taxonomy" id="43982"/>
    <lineage>
        <taxon>Eukaryota</taxon>
        <taxon>Fungi</taxon>
        <taxon>Dikarya</taxon>
        <taxon>Ascomycota</taxon>
        <taxon>Saccharomycotina</taxon>
        <taxon>Pichiomycetes</taxon>
        <taxon>Pichiales</taxon>
        <taxon>Pichiaceae</taxon>
        <taxon>Ambrosiozyma</taxon>
    </lineage>
</organism>
<evidence type="ECO:0000313" key="3">
    <source>
        <dbReference type="Proteomes" id="UP001165063"/>
    </source>
</evidence>
<gene>
    <name evidence="2" type="ORF">Amon01_000929800</name>
</gene>
<feature type="compositionally biased region" description="Basic and acidic residues" evidence="1">
    <location>
        <begin position="128"/>
        <end position="145"/>
    </location>
</feature>
<feature type="compositionally biased region" description="Basic and acidic residues" evidence="1">
    <location>
        <begin position="165"/>
        <end position="177"/>
    </location>
</feature>
<name>A0A9W6T1X5_AMBMO</name>
<dbReference type="AlphaFoldDB" id="A0A9W6T1X5"/>
<dbReference type="EMBL" id="BSXU01010255">
    <property type="protein sequence ID" value="GME71536.1"/>
    <property type="molecule type" value="Genomic_DNA"/>
</dbReference>
<accession>A0A9W6T1X5</accession>
<feature type="region of interest" description="Disordered" evidence="1">
    <location>
        <begin position="128"/>
        <end position="189"/>
    </location>
</feature>
<reference evidence="2" key="1">
    <citation type="submission" date="2023-04" db="EMBL/GenBank/DDBJ databases">
        <title>Ambrosiozyma monospora NBRC 1965.</title>
        <authorList>
            <person name="Ichikawa N."/>
            <person name="Sato H."/>
            <person name="Tonouchi N."/>
        </authorList>
    </citation>
    <scope>NUCLEOTIDE SEQUENCE</scope>
    <source>
        <strain evidence="2">NBRC 1965</strain>
    </source>
</reference>